<sequence>MALEASVRQAMARKLAEMKPQMDEAVTWIEAVTGLPMEGTFDEWLRSGVVLCTLVNKISPGSVKKINKGSMPFMQMENISQFIRVAKHMGLKESDCFDTVDLYKGNDIGKVVSTIHAFGSLVQTRGDYDGPQLGVKFAQANKREFTEEQLREGRTATSKIAQGSAGHMERSEVTKQGITFGNTAAGGAGSSEVTKTTAGSAGIMQRSSIKKQGITFGNEAAGGAGSSEVTRATAGSAGVMERAEIKKQGITFGHDHAGEAEDSADLSKTTAGSAGIMERTDIKKQGITFGHDASA</sequence>
<dbReference type="PANTHER" id="PTHR47385">
    <property type="entry name" value="CALPONIN"/>
    <property type="match status" value="1"/>
</dbReference>
<dbReference type="GO" id="GO:0007015">
    <property type="term" value="P:actin filament organization"/>
    <property type="evidence" value="ECO:0007669"/>
    <property type="project" value="TreeGrafter"/>
</dbReference>
<dbReference type="PRINTS" id="PR00889">
    <property type="entry name" value="CALPONIN"/>
</dbReference>
<organism evidence="3 4">
    <name type="scientific">Chrysophaeum taylorii</name>
    <dbReference type="NCBI Taxonomy" id="2483200"/>
    <lineage>
        <taxon>Eukaryota</taxon>
        <taxon>Sar</taxon>
        <taxon>Stramenopiles</taxon>
        <taxon>Ochrophyta</taxon>
        <taxon>Pelagophyceae</taxon>
        <taxon>Pelagomonadales</taxon>
        <taxon>Pelagomonadaceae</taxon>
        <taxon>Chrysophaeum</taxon>
    </lineage>
</organism>
<dbReference type="InterPro" id="IPR050606">
    <property type="entry name" value="Calponin-like"/>
</dbReference>
<dbReference type="GO" id="GO:0031032">
    <property type="term" value="P:actomyosin structure organization"/>
    <property type="evidence" value="ECO:0007669"/>
    <property type="project" value="InterPro"/>
</dbReference>
<feature type="region of interest" description="Disordered" evidence="1">
    <location>
        <begin position="182"/>
        <end position="201"/>
    </location>
</feature>
<dbReference type="PRINTS" id="PR00888">
    <property type="entry name" value="SM22CALPONIN"/>
</dbReference>
<dbReference type="EMBL" id="JAQMWT010000161">
    <property type="protein sequence ID" value="KAJ8608758.1"/>
    <property type="molecule type" value="Genomic_DNA"/>
</dbReference>
<dbReference type="AlphaFoldDB" id="A0AAD7XN94"/>
<dbReference type="SMART" id="SM00033">
    <property type="entry name" value="CH"/>
    <property type="match status" value="1"/>
</dbReference>
<name>A0AAD7XN94_9STRA</name>
<dbReference type="SUPFAM" id="SSF47576">
    <property type="entry name" value="Calponin-homology domain, CH-domain"/>
    <property type="match status" value="1"/>
</dbReference>
<evidence type="ECO:0000256" key="1">
    <source>
        <dbReference type="SAM" id="MobiDB-lite"/>
    </source>
</evidence>
<evidence type="ECO:0000259" key="2">
    <source>
        <dbReference type="PROSITE" id="PS50021"/>
    </source>
</evidence>
<feature type="domain" description="Calponin-homology (CH)" evidence="2">
    <location>
        <begin position="19"/>
        <end position="122"/>
    </location>
</feature>
<dbReference type="Pfam" id="PF00307">
    <property type="entry name" value="CH"/>
    <property type="match status" value="1"/>
</dbReference>
<comment type="caution">
    <text evidence="3">The sequence shown here is derived from an EMBL/GenBank/DDBJ whole genome shotgun (WGS) entry which is preliminary data.</text>
</comment>
<proteinExistence type="predicted"/>
<evidence type="ECO:0000313" key="3">
    <source>
        <dbReference type="EMBL" id="KAJ8608758.1"/>
    </source>
</evidence>
<gene>
    <name evidence="3" type="ORF">CTAYLR_007795</name>
</gene>
<reference evidence="3" key="1">
    <citation type="submission" date="2023-01" db="EMBL/GenBank/DDBJ databases">
        <title>Metagenome sequencing of chrysophaentin producing Chrysophaeum taylorii.</title>
        <authorList>
            <person name="Davison J."/>
            <person name="Bewley C."/>
        </authorList>
    </citation>
    <scope>NUCLEOTIDE SEQUENCE</scope>
    <source>
        <strain evidence="3">NIES-1699</strain>
    </source>
</reference>
<dbReference type="GO" id="GO:0015629">
    <property type="term" value="C:actin cytoskeleton"/>
    <property type="evidence" value="ECO:0007669"/>
    <property type="project" value="TreeGrafter"/>
</dbReference>
<dbReference type="GO" id="GO:0051015">
    <property type="term" value="F:actin filament binding"/>
    <property type="evidence" value="ECO:0007669"/>
    <property type="project" value="TreeGrafter"/>
</dbReference>
<dbReference type="PANTHER" id="PTHR47385:SF24">
    <property type="entry name" value="MUSCLE-SPECIFIC PROTEIN 20"/>
    <property type="match status" value="1"/>
</dbReference>
<dbReference type="Proteomes" id="UP001230188">
    <property type="component" value="Unassembled WGS sequence"/>
</dbReference>
<keyword evidence="4" id="KW-1185">Reference proteome</keyword>
<evidence type="ECO:0000313" key="4">
    <source>
        <dbReference type="Proteomes" id="UP001230188"/>
    </source>
</evidence>
<dbReference type="InterPro" id="IPR003096">
    <property type="entry name" value="SM22_calponin"/>
</dbReference>
<dbReference type="Gene3D" id="1.10.418.10">
    <property type="entry name" value="Calponin-like domain"/>
    <property type="match status" value="1"/>
</dbReference>
<dbReference type="InterPro" id="IPR036872">
    <property type="entry name" value="CH_dom_sf"/>
</dbReference>
<dbReference type="PROSITE" id="PS50021">
    <property type="entry name" value="CH"/>
    <property type="match status" value="1"/>
</dbReference>
<dbReference type="InterPro" id="IPR001715">
    <property type="entry name" value="CH_dom"/>
</dbReference>
<protein>
    <recommendedName>
        <fullName evidence="2">Calponin-homology (CH) domain-containing protein</fullName>
    </recommendedName>
</protein>
<dbReference type="InterPro" id="IPR001997">
    <property type="entry name" value="Calponin/LIMCH1"/>
</dbReference>
<accession>A0AAD7XN94</accession>